<evidence type="ECO:0000259" key="2">
    <source>
        <dbReference type="Pfam" id="PF01757"/>
    </source>
</evidence>
<accession>A0A2W5MBW3</accession>
<protein>
    <submittedName>
        <fullName evidence="3">Acyltransferase</fullName>
    </submittedName>
</protein>
<organism evidence="3 4">
    <name type="scientific">Ancylobacter novellus</name>
    <name type="common">Thiobacillus novellus</name>
    <dbReference type="NCBI Taxonomy" id="921"/>
    <lineage>
        <taxon>Bacteria</taxon>
        <taxon>Pseudomonadati</taxon>
        <taxon>Pseudomonadota</taxon>
        <taxon>Alphaproteobacteria</taxon>
        <taxon>Hyphomicrobiales</taxon>
        <taxon>Xanthobacteraceae</taxon>
        <taxon>Ancylobacter</taxon>
    </lineage>
</organism>
<dbReference type="Proteomes" id="UP000249577">
    <property type="component" value="Unassembled WGS sequence"/>
</dbReference>
<feature type="transmembrane region" description="Helical" evidence="1">
    <location>
        <begin position="336"/>
        <end position="357"/>
    </location>
</feature>
<keyword evidence="3" id="KW-0808">Transferase</keyword>
<dbReference type="AlphaFoldDB" id="A0A2W5MBW3"/>
<keyword evidence="1" id="KW-1133">Transmembrane helix</keyword>
<dbReference type="GO" id="GO:0016747">
    <property type="term" value="F:acyltransferase activity, transferring groups other than amino-acyl groups"/>
    <property type="evidence" value="ECO:0007669"/>
    <property type="project" value="InterPro"/>
</dbReference>
<feature type="transmembrane region" description="Helical" evidence="1">
    <location>
        <begin position="115"/>
        <end position="134"/>
    </location>
</feature>
<feature type="transmembrane region" description="Helical" evidence="1">
    <location>
        <begin position="268"/>
        <end position="298"/>
    </location>
</feature>
<evidence type="ECO:0000313" key="3">
    <source>
        <dbReference type="EMBL" id="PZQ10890.1"/>
    </source>
</evidence>
<keyword evidence="3" id="KW-0012">Acyltransferase</keyword>
<feature type="transmembrane region" description="Helical" evidence="1">
    <location>
        <begin position="184"/>
        <end position="203"/>
    </location>
</feature>
<proteinExistence type="predicted"/>
<feature type="transmembrane region" description="Helical" evidence="1">
    <location>
        <begin position="73"/>
        <end position="94"/>
    </location>
</feature>
<name>A0A2W5MBW3_ANCNO</name>
<dbReference type="Pfam" id="PF01757">
    <property type="entry name" value="Acyl_transf_3"/>
    <property type="match status" value="1"/>
</dbReference>
<dbReference type="EMBL" id="QFPN01000013">
    <property type="protein sequence ID" value="PZQ10890.1"/>
    <property type="molecule type" value="Genomic_DNA"/>
</dbReference>
<comment type="caution">
    <text evidence="3">The sequence shown here is derived from an EMBL/GenBank/DDBJ whole genome shotgun (WGS) entry which is preliminary data.</text>
</comment>
<gene>
    <name evidence="3" type="ORF">DI565_19070</name>
</gene>
<feature type="transmembrane region" description="Helical" evidence="1">
    <location>
        <begin position="238"/>
        <end position="256"/>
    </location>
</feature>
<feature type="transmembrane region" description="Helical" evidence="1">
    <location>
        <begin position="304"/>
        <end position="324"/>
    </location>
</feature>
<evidence type="ECO:0000313" key="4">
    <source>
        <dbReference type="Proteomes" id="UP000249577"/>
    </source>
</evidence>
<feature type="transmembrane region" description="Helical" evidence="1">
    <location>
        <begin position="208"/>
        <end position="226"/>
    </location>
</feature>
<feature type="transmembrane region" description="Helical" evidence="1">
    <location>
        <begin position="42"/>
        <end position="61"/>
    </location>
</feature>
<keyword evidence="1" id="KW-0472">Membrane</keyword>
<feature type="domain" description="Acyltransferase 3" evidence="2">
    <location>
        <begin position="41"/>
        <end position="356"/>
    </location>
</feature>
<evidence type="ECO:0000256" key="1">
    <source>
        <dbReference type="SAM" id="Phobius"/>
    </source>
</evidence>
<reference evidence="3 4" key="1">
    <citation type="submission" date="2017-08" db="EMBL/GenBank/DDBJ databases">
        <title>Infants hospitalized years apart are colonized by the same room-sourced microbial strains.</title>
        <authorList>
            <person name="Brooks B."/>
            <person name="Olm M.R."/>
            <person name="Firek B.A."/>
            <person name="Baker R."/>
            <person name="Thomas B.C."/>
            <person name="Morowitz M.J."/>
            <person name="Banfield J.F."/>
        </authorList>
    </citation>
    <scope>NUCLEOTIDE SEQUENCE [LARGE SCALE GENOMIC DNA]</scope>
    <source>
        <strain evidence="3">S2_005_003_R2_43</strain>
    </source>
</reference>
<dbReference type="InterPro" id="IPR002656">
    <property type="entry name" value="Acyl_transf_3_dom"/>
</dbReference>
<keyword evidence="1" id="KW-0812">Transmembrane</keyword>
<sequence length="399" mass="43078">MATRRFVHTGLARLSIDRRCKDVSRVIPTLAECLARPRNDLAAVRILAATAVLHAHAWMTAVPGLRTEDFLHVFAFTFDFHGVHAFFILSGMLLTRSLIDRPDGLRFVVARLTRYVPAIFVAALVAALAIGPLVTQIAPSAYFTGALATFVFKITTLADVNASLPGVFERNPTPRILFIPLWTIHYELVFAFALAILGALGLLRIKPLVLVGLGATLAGAVVWFWNGEEHLRLGTPHHLVRFCTTFGIGVAMGVFADRITVSNRMMLLVAAIAAPLAFTHFAAVAGMALIAYAIVWIGFCSPPLAGALAKLGVWSYGFYVWGYLIEQTIAYAIPGASAWAIFALSFPLALAVGWASWTFVERPSIAWTSAIAASIRRLIRRGRAPSSSDAGHGATIAGD</sequence>